<dbReference type="GeneID" id="87806269"/>
<evidence type="ECO:0000259" key="9">
    <source>
        <dbReference type="Pfam" id="PF26577"/>
    </source>
</evidence>
<dbReference type="GO" id="GO:0000213">
    <property type="term" value="F:tRNA-intron lyase activity"/>
    <property type="evidence" value="ECO:0007669"/>
    <property type="project" value="UniProtKB-EC"/>
</dbReference>
<dbReference type="InterPro" id="IPR011856">
    <property type="entry name" value="tRNA_endonuc-like_dom_sf"/>
</dbReference>
<name>A0AAF1BJ56_9TREE</name>
<feature type="domain" description="TSEN34 N-terminal" evidence="9">
    <location>
        <begin position="53"/>
        <end position="120"/>
    </location>
</feature>
<dbReference type="GO" id="GO:0000214">
    <property type="term" value="C:tRNA-intron endonuclease complex"/>
    <property type="evidence" value="ECO:0007669"/>
    <property type="project" value="InterPro"/>
</dbReference>
<reference evidence="10" key="1">
    <citation type="submission" date="2023-10" db="EMBL/GenBank/DDBJ databases">
        <authorList>
            <person name="Noh H."/>
        </authorList>
    </citation>
    <scope>NUCLEOTIDE SEQUENCE</scope>
    <source>
        <strain evidence="10">DUCC4014</strain>
    </source>
</reference>
<sequence>MTCRRHPPAMTSDSEVGFSCILPSFPPLDLSIASHPTTTMTSTSSPGAGPSSIPLYLVAGVGTVWDAQAAATIHCAHDISGLRTGTLPGVQQQNGFLGLPVTLMPEETALLVNKGLGHIVPVPSVITPPSAELVAQRTAQRVSRSRALAERMRADEEARAVASKAKFEAAGEKARLKREERARKKAEAAKAAALAAGEDVPADVEAILCGTVAPPEPTPPPAAALPTPTAENSNIFTVIPGAPVLDALVPRETEPAPLPTTSFPFPSAVRDSALADTFGALHAAGYRMGLGPRFGGEWLIYPGDYLRYHAHFTSQVIVRDDPIRPAEIVAWGRLGTGTKKAGLLCCWDDGKTGDDKVDGPGDVEFYSLEWANFG</sequence>
<dbReference type="EMBL" id="CP086715">
    <property type="protein sequence ID" value="WOO79500.1"/>
    <property type="molecule type" value="Genomic_DNA"/>
</dbReference>
<feature type="domain" description="tRNA intron endonuclease catalytic" evidence="8">
    <location>
        <begin position="280"/>
        <end position="350"/>
    </location>
</feature>
<dbReference type="PANTHER" id="PTHR13070">
    <property type="entry name" value="TRNA-SPLICING ENDONUCLEASE SUBUNIT SEN34-RELATED"/>
    <property type="match status" value="1"/>
</dbReference>
<keyword evidence="4" id="KW-0456">Lyase</keyword>
<keyword evidence="7" id="KW-0175">Coiled coil</keyword>
<evidence type="ECO:0000256" key="1">
    <source>
        <dbReference type="ARBA" id="ARBA00008078"/>
    </source>
</evidence>
<dbReference type="InterPro" id="IPR006677">
    <property type="entry name" value="tRNA_intron_Endonuc_cat-like"/>
</dbReference>
<dbReference type="InterPro" id="IPR059049">
    <property type="entry name" value="TSEN34_N"/>
</dbReference>
<evidence type="ECO:0000256" key="7">
    <source>
        <dbReference type="SAM" id="Coils"/>
    </source>
</evidence>
<dbReference type="InterPro" id="IPR016690">
    <property type="entry name" value="TSEN34"/>
</dbReference>
<dbReference type="Proteomes" id="UP000827549">
    <property type="component" value="Chromosome 2"/>
</dbReference>
<dbReference type="CDD" id="cd22363">
    <property type="entry name" value="tRNA-intron_lyase_C"/>
    <property type="match status" value="1"/>
</dbReference>
<dbReference type="Pfam" id="PF26577">
    <property type="entry name" value="TSEN34_N"/>
    <property type="match status" value="1"/>
</dbReference>
<feature type="active site" evidence="6">
    <location>
        <position position="301"/>
    </location>
</feature>
<dbReference type="RefSeq" id="XP_062625532.1">
    <property type="nucleotide sequence ID" value="XM_062769548.1"/>
</dbReference>
<evidence type="ECO:0000313" key="11">
    <source>
        <dbReference type="Proteomes" id="UP000827549"/>
    </source>
</evidence>
<evidence type="ECO:0000256" key="3">
    <source>
        <dbReference type="ARBA" id="ARBA00022694"/>
    </source>
</evidence>
<feature type="active site" evidence="6">
    <location>
        <position position="309"/>
    </location>
</feature>
<keyword evidence="10" id="KW-0255">Endonuclease</keyword>
<dbReference type="SUPFAM" id="SSF53032">
    <property type="entry name" value="tRNA-intron endonuclease catalytic domain-like"/>
    <property type="match status" value="1"/>
</dbReference>
<organism evidence="10 11">
    <name type="scientific">Vanrija pseudolonga</name>
    <dbReference type="NCBI Taxonomy" id="143232"/>
    <lineage>
        <taxon>Eukaryota</taxon>
        <taxon>Fungi</taxon>
        <taxon>Dikarya</taxon>
        <taxon>Basidiomycota</taxon>
        <taxon>Agaricomycotina</taxon>
        <taxon>Tremellomycetes</taxon>
        <taxon>Trichosporonales</taxon>
        <taxon>Trichosporonaceae</taxon>
        <taxon>Vanrija</taxon>
    </lineage>
</organism>
<dbReference type="GO" id="GO:0003676">
    <property type="term" value="F:nucleic acid binding"/>
    <property type="evidence" value="ECO:0007669"/>
    <property type="project" value="InterPro"/>
</dbReference>
<feature type="active site" evidence="6">
    <location>
        <position position="340"/>
    </location>
</feature>
<dbReference type="InterPro" id="IPR036167">
    <property type="entry name" value="tRNA_intron_Endo_cat-like_sf"/>
</dbReference>
<keyword evidence="10" id="KW-0540">Nuclease</keyword>
<keyword evidence="3" id="KW-0819">tRNA processing</keyword>
<evidence type="ECO:0000256" key="4">
    <source>
        <dbReference type="ARBA" id="ARBA00023239"/>
    </source>
</evidence>
<dbReference type="Gene3D" id="3.40.1350.10">
    <property type="match status" value="1"/>
</dbReference>
<evidence type="ECO:0000256" key="6">
    <source>
        <dbReference type="PIRSR" id="PIRSR017250-50"/>
    </source>
</evidence>
<evidence type="ECO:0000256" key="2">
    <source>
        <dbReference type="ARBA" id="ARBA00012573"/>
    </source>
</evidence>
<evidence type="ECO:0000259" key="8">
    <source>
        <dbReference type="Pfam" id="PF01974"/>
    </source>
</evidence>
<keyword evidence="11" id="KW-1185">Reference proteome</keyword>
<evidence type="ECO:0000313" key="10">
    <source>
        <dbReference type="EMBL" id="WOO79500.1"/>
    </source>
</evidence>
<protein>
    <recommendedName>
        <fullName evidence="2">tRNA-intron lyase</fullName>
        <ecNumber evidence="2">4.6.1.16</ecNumber>
    </recommendedName>
</protein>
<dbReference type="PIRSF" id="PIRSF017250">
    <property type="entry name" value="tRNA_splic_SEN34"/>
    <property type="match status" value="1"/>
</dbReference>
<comment type="catalytic activity">
    <reaction evidence="5">
        <text>pretRNA = a 3'-half-tRNA molecule with a 5'-OH end + a 5'-half-tRNA molecule with a 2',3'-cyclic phosphate end + an intron with a 2',3'-cyclic phosphate and a 5'-hydroxyl terminus.</text>
        <dbReference type="EC" id="4.6.1.16"/>
    </reaction>
</comment>
<feature type="coiled-coil region" evidence="7">
    <location>
        <begin position="169"/>
        <end position="196"/>
    </location>
</feature>
<comment type="similarity">
    <text evidence="1">Belongs to the tRNA-intron endonuclease family.</text>
</comment>
<dbReference type="PANTHER" id="PTHR13070:SF0">
    <property type="entry name" value="TRNA-SPLICING ENDONUCLEASE SUBUNIT SEN34"/>
    <property type="match status" value="1"/>
</dbReference>
<proteinExistence type="inferred from homology"/>
<accession>A0AAF1BJ56</accession>
<dbReference type="GO" id="GO:0000379">
    <property type="term" value="P:tRNA-type intron splice site recognition and cleavage"/>
    <property type="evidence" value="ECO:0007669"/>
    <property type="project" value="InterPro"/>
</dbReference>
<evidence type="ECO:0000256" key="5">
    <source>
        <dbReference type="ARBA" id="ARBA00034031"/>
    </source>
</evidence>
<dbReference type="AlphaFoldDB" id="A0AAF1BJ56"/>
<keyword evidence="10" id="KW-0378">Hydrolase</keyword>
<gene>
    <name evidence="10" type="primary">TSEN34</name>
    <name evidence="10" type="ORF">LOC62_02G003023</name>
</gene>
<dbReference type="Pfam" id="PF01974">
    <property type="entry name" value="tRNA_int_endo"/>
    <property type="match status" value="1"/>
</dbReference>
<dbReference type="EC" id="4.6.1.16" evidence="2"/>